<dbReference type="OrthoDB" id="2021066at2759"/>
<organism evidence="1 2">
    <name type="scientific">Coccomyxa subellipsoidea (strain C-169)</name>
    <name type="common">Green microalga</name>
    <dbReference type="NCBI Taxonomy" id="574566"/>
    <lineage>
        <taxon>Eukaryota</taxon>
        <taxon>Viridiplantae</taxon>
        <taxon>Chlorophyta</taxon>
        <taxon>core chlorophytes</taxon>
        <taxon>Trebouxiophyceae</taxon>
        <taxon>Trebouxiophyceae incertae sedis</taxon>
        <taxon>Coccomyxaceae</taxon>
        <taxon>Coccomyxa</taxon>
        <taxon>Coccomyxa subellipsoidea</taxon>
    </lineage>
</organism>
<dbReference type="KEGG" id="csl:COCSUDRAFT_68143"/>
<comment type="caution">
    <text evidence="1">The sequence shown here is derived from an EMBL/GenBank/DDBJ whole genome shotgun (WGS) entry which is preliminary data.</text>
</comment>
<dbReference type="GeneID" id="17036588"/>
<proteinExistence type="predicted"/>
<dbReference type="AlphaFoldDB" id="I0YJU0"/>
<dbReference type="PANTHER" id="PTHR34356:SF1">
    <property type="entry name" value="ANTIGENIC HEAT-STABLE PROTEIN"/>
    <property type="match status" value="1"/>
</dbReference>
<dbReference type="eggNOG" id="ENOG502RXU8">
    <property type="taxonomic scope" value="Eukaryota"/>
</dbReference>
<reference evidence="1 2" key="1">
    <citation type="journal article" date="2012" name="Genome Biol.">
        <title>The genome of the polar eukaryotic microalga coccomyxa subellipsoidea reveals traits of cold adaptation.</title>
        <authorList>
            <person name="Blanc G."/>
            <person name="Agarkova I."/>
            <person name="Grimwood J."/>
            <person name="Kuo A."/>
            <person name="Brueggeman A."/>
            <person name="Dunigan D."/>
            <person name="Gurnon J."/>
            <person name="Ladunga I."/>
            <person name="Lindquist E."/>
            <person name="Lucas S."/>
            <person name="Pangilinan J."/>
            <person name="Proschold T."/>
            <person name="Salamov A."/>
            <person name="Schmutz J."/>
            <person name="Weeks D."/>
            <person name="Yamada T."/>
            <person name="Claverie J.M."/>
            <person name="Grigoriev I."/>
            <person name="Van Etten J."/>
            <person name="Lomsadze A."/>
            <person name="Borodovsky M."/>
        </authorList>
    </citation>
    <scope>NUCLEOTIDE SEQUENCE [LARGE SCALE GENOMIC DNA]</scope>
    <source>
        <strain evidence="1 2">C-169</strain>
    </source>
</reference>
<sequence length="123" mass="14014">MEDDSAAVLKKIMDEGIFDDLRKTVIAHLKKNEALQRFTEDRVLNSKTLQGESARTMDKSALFGKLRKELENSVLDQALQATWEILADKEIGMPELIETKVHETLCELHEERAAARMVPKYEG</sequence>
<protein>
    <submittedName>
        <fullName evidence="1">Uncharacterized protein</fullName>
    </submittedName>
</protein>
<keyword evidence="2" id="KW-1185">Reference proteome</keyword>
<evidence type="ECO:0000313" key="2">
    <source>
        <dbReference type="Proteomes" id="UP000007264"/>
    </source>
</evidence>
<evidence type="ECO:0000313" key="1">
    <source>
        <dbReference type="EMBL" id="EIE18659.1"/>
    </source>
</evidence>
<name>I0YJU0_COCSC</name>
<dbReference type="EMBL" id="AGSI01000022">
    <property type="protein sequence ID" value="EIE18659.1"/>
    <property type="molecule type" value="Genomic_DNA"/>
</dbReference>
<accession>I0YJU0</accession>
<dbReference type="PANTHER" id="PTHR34356">
    <property type="entry name" value="ANTIGENIC HEAT-STABLE PROTEIN"/>
    <property type="match status" value="1"/>
</dbReference>
<gene>
    <name evidence="1" type="ORF">COCSUDRAFT_68143</name>
</gene>
<dbReference type="Proteomes" id="UP000007264">
    <property type="component" value="Unassembled WGS sequence"/>
</dbReference>
<dbReference type="RefSeq" id="XP_005643203.1">
    <property type="nucleotide sequence ID" value="XM_005643146.1"/>
</dbReference>